<name>M6D3W1_9LEPT</name>
<protein>
    <submittedName>
        <fullName evidence="1">Uncharacterized protein</fullName>
    </submittedName>
</protein>
<evidence type="ECO:0000313" key="2">
    <source>
        <dbReference type="Proteomes" id="UP000011988"/>
    </source>
</evidence>
<reference evidence="1 2" key="1">
    <citation type="submission" date="2013-01" db="EMBL/GenBank/DDBJ databases">
        <authorList>
            <person name="Harkins D.M."/>
            <person name="Durkin A.S."/>
            <person name="Brinkac L.M."/>
            <person name="Haft D.H."/>
            <person name="Selengut J.D."/>
            <person name="Sanka R."/>
            <person name="DePew J."/>
            <person name="Purushe J."/>
            <person name="Galloway R.L."/>
            <person name="Vinetz J.M."/>
            <person name="Sutton G.G."/>
            <person name="Nierman W.C."/>
            <person name="Fouts D.E."/>
        </authorList>
    </citation>
    <scope>NUCLEOTIDE SEQUENCE [LARGE SCALE GENOMIC DNA]</scope>
    <source>
        <strain evidence="1 2">79601</strain>
    </source>
</reference>
<accession>M6D3W1</accession>
<gene>
    <name evidence="1" type="ORF">LEP1GSC194_1819</name>
</gene>
<dbReference type="Proteomes" id="UP000011988">
    <property type="component" value="Unassembled WGS sequence"/>
</dbReference>
<comment type="caution">
    <text evidence="1">The sequence shown here is derived from an EMBL/GenBank/DDBJ whole genome shotgun (WGS) entry which is preliminary data.</text>
</comment>
<sequence>MTVPGCPRRTEISSNLRNIRVRIRFMKSGISIEHKIRITVGGRKVIPELNSKFPRIEKTFLELITIQKHQ</sequence>
<dbReference type="AlphaFoldDB" id="M6D3W1"/>
<evidence type="ECO:0000313" key="1">
    <source>
        <dbReference type="EMBL" id="EMJ93240.1"/>
    </source>
</evidence>
<organism evidence="1 2">
    <name type="scientific">Leptospira alstonii serovar Sichuan str. 79601</name>
    <dbReference type="NCBI Taxonomy" id="1218565"/>
    <lineage>
        <taxon>Bacteria</taxon>
        <taxon>Pseudomonadati</taxon>
        <taxon>Spirochaetota</taxon>
        <taxon>Spirochaetia</taxon>
        <taxon>Leptospirales</taxon>
        <taxon>Leptospiraceae</taxon>
        <taxon>Leptospira</taxon>
    </lineage>
</organism>
<proteinExistence type="predicted"/>
<dbReference type="EMBL" id="ANIK01000071">
    <property type="protein sequence ID" value="EMJ93240.1"/>
    <property type="molecule type" value="Genomic_DNA"/>
</dbReference>